<gene>
    <name evidence="3" type="ORF">G4177_34840</name>
</gene>
<feature type="compositionally biased region" description="Basic residues" evidence="1">
    <location>
        <begin position="170"/>
        <end position="179"/>
    </location>
</feature>
<comment type="caution">
    <text evidence="3">The sequence shown here is derived from an EMBL/GenBank/DDBJ whole genome shotgun (WGS) entry which is preliminary data.</text>
</comment>
<dbReference type="RefSeq" id="WP_193430486.1">
    <property type="nucleotide sequence ID" value="NZ_CBCSIP010000210.1"/>
</dbReference>
<evidence type="ECO:0000313" key="3">
    <source>
        <dbReference type="EMBL" id="MBE4753342.1"/>
    </source>
</evidence>
<dbReference type="InterPro" id="IPR046284">
    <property type="entry name" value="DUF6321"/>
</dbReference>
<evidence type="ECO:0000256" key="1">
    <source>
        <dbReference type="SAM" id="MobiDB-lite"/>
    </source>
</evidence>
<feature type="compositionally biased region" description="Basic residues" evidence="1">
    <location>
        <begin position="142"/>
        <end position="160"/>
    </location>
</feature>
<feature type="compositionally biased region" description="Basic residues" evidence="1">
    <location>
        <begin position="1"/>
        <end position="15"/>
    </location>
</feature>
<feature type="region of interest" description="Disordered" evidence="1">
    <location>
        <begin position="1"/>
        <end position="77"/>
    </location>
</feature>
<feature type="region of interest" description="Disordered" evidence="1">
    <location>
        <begin position="118"/>
        <end position="179"/>
    </location>
</feature>
<dbReference type="Pfam" id="PF19846">
    <property type="entry name" value="DUF6321"/>
    <property type="match status" value="1"/>
</dbReference>
<reference evidence="3 4" key="1">
    <citation type="submission" date="2020-02" db="EMBL/GenBank/DDBJ databases">
        <authorList>
            <person name="Babadi Z.K."/>
            <person name="Risdian C."/>
            <person name="Ebrahimipour G.H."/>
            <person name="Wink J."/>
        </authorList>
    </citation>
    <scope>NUCLEOTIDE SEQUENCE [LARGE SCALE GENOMIC DNA]</scope>
    <source>
        <strain evidence="3 4">ZKHCc1 1396</strain>
    </source>
</reference>
<dbReference type="Proteomes" id="UP001516472">
    <property type="component" value="Unassembled WGS sequence"/>
</dbReference>
<dbReference type="EMBL" id="JAAIYO010000017">
    <property type="protein sequence ID" value="MBE4753342.1"/>
    <property type="molecule type" value="Genomic_DNA"/>
</dbReference>
<evidence type="ECO:0000313" key="4">
    <source>
        <dbReference type="Proteomes" id="UP001516472"/>
    </source>
</evidence>
<accession>A0ABR9PZJ5</accession>
<keyword evidence="4" id="KW-1185">Reference proteome</keyword>
<protein>
    <recommendedName>
        <fullName evidence="2">DUF6321 domain-containing protein</fullName>
    </recommendedName>
</protein>
<name>A0ABR9PZJ5_9BACT</name>
<organism evidence="3 4">
    <name type="scientific">Corallococcus soli</name>
    <dbReference type="NCBI Taxonomy" id="2710757"/>
    <lineage>
        <taxon>Bacteria</taxon>
        <taxon>Pseudomonadati</taxon>
        <taxon>Myxococcota</taxon>
        <taxon>Myxococcia</taxon>
        <taxon>Myxococcales</taxon>
        <taxon>Cystobacterineae</taxon>
        <taxon>Myxococcaceae</taxon>
        <taxon>Corallococcus</taxon>
    </lineage>
</organism>
<feature type="domain" description="DUF6321" evidence="2">
    <location>
        <begin position="18"/>
        <end position="89"/>
    </location>
</feature>
<sequence length="179" mass="19556">MPTRSPVRKRVTRGRTLKDPQGGLTDAGRAWFHDKEGANLKPGVKGKADTPEKMRRKGSFLRRHFTHPRGPMVDAKGKPTRLALSARAWGEPVPRDTNGAKKLADKGARLLERYHAAKERSGPAAKRGGVRKTRTAVAAKRTGGKKTRTVAAARRARAKKGTPSTSSRKPATRRAKKKA</sequence>
<feature type="compositionally biased region" description="Basic residues" evidence="1">
    <location>
        <begin position="54"/>
        <end position="67"/>
    </location>
</feature>
<evidence type="ECO:0000259" key="2">
    <source>
        <dbReference type="Pfam" id="PF19846"/>
    </source>
</evidence>
<proteinExistence type="predicted"/>